<dbReference type="GO" id="GO:0051536">
    <property type="term" value="F:iron-sulfur cluster binding"/>
    <property type="evidence" value="ECO:0007669"/>
    <property type="project" value="UniProtKB-KW"/>
</dbReference>
<dbReference type="InterPro" id="IPR013785">
    <property type="entry name" value="Aldolase_TIM"/>
</dbReference>
<dbReference type="PANTHER" id="PTHR11228">
    <property type="entry name" value="RADICAL SAM DOMAIN PROTEIN"/>
    <property type="match status" value="1"/>
</dbReference>
<organism evidence="7 8">
    <name type="scientific">candidate division TA06 bacterium</name>
    <dbReference type="NCBI Taxonomy" id="2250710"/>
    <lineage>
        <taxon>Bacteria</taxon>
        <taxon>Bacteria division TA06</taxon>
    </lineage>
</organism>
<dbReference type="EMBL" id="QNBD01000077">
    <property type="protein sequence ID" value="RKX71751.1"/>
    <property type="molecule type" value="Genomic_DNA"/>
</dbReference>
<accession>A0A660SNW1</accession>
<keyword evidence="1" id="KW-0949">S-adenosyl-L-methionine</keyword>
<dbReference type="Pfam" id="PF13186">
    <property type="entry name" value="SPASM"/>
    <property type="match status" value="1"/>
</dbReference>
<comment type="caution">
    <text evidence="7">The sequence shown here is derived from an EMBL/GenBank/DDBJ whole genome shotgun (WGS) entry which is preliminary data.</text>
</comment>
<protein>
    <recommendedName>
        <fullName evidence="6">Radical SAM core domain-containing protein</fullName>
    </recommendedName>
</protein>
<evidence type="ECO:0000256" key="5">
    <source>
        <dbReference type="SAM" id="MobiDB-lite"/>
    </source>
</evidence>
<dbReference type="InterPro" id="IPR007197">
    <property type="entry name" value="rSAM"/>
</dbReference>
<reference evidence="7 8" key="1">
    <citation type="submission" date="2018-06" db="EMBL/GenBank/DDBJ databases">
        <title>Extensive metabolic versatility and redundancy in microbially diverse, dynamic hydrothermal sediments.</title>
        <authorList>
            <person name="Dombrowski N."/>
            <person name="Teske A."/>
            <person name="Baker B.J."/>
        </authorList>
    </citation>
    <scope>NUCLEOTIDE SEQUENCE [LARGE SCALE GENOMIC DNA]</scope>
    <source>
        <strain evidence="7">B10_G13</strain>
    </source>
</reference>
<dbReference type="SFLD" id="SFLDS00029">
    <property type="entry name" value="Radical_SAM"/>
    <property type="match status" value="1"/>
</dbReference>
<evidence type="ECO:0000256" key="3">
    <source>
        <dbReference type="ARBA" id="ARBA00023004"/>
    </source>
</evidence>
<keyword evidence="3" id="KW-0408">Iron</keyword>
<dbReference type="CDD" id="cd21109">
    <property type="entry name" value="SPASM"/>
    <property type="match status" value="1"/>
</dbReference>
<dbReference type="Pfam" id="PF04055">
    <property type="entry name" value="Radical_SAM"/>
    <property type="match status" value="1"/>
</dbReference>
<sequence length="380" mass="43821">MVSFFNTRRTRSKGNHRGNISFEKSITPPLPYGRGLRGERIMNPFTASKILCHPLEIYDLINNKVVHPILYEFDLTNKCNHRCPKCKGWSGEKNKDELSIDLIYDLISQITKFGGKAITYTGGGEPTLHPHFVDAVKFARMNNIQIGLMTNGSMINKELAEFLVKNCEWIRVSLDAWNGKSFKRTHGMNTKEFKKVCSGIKFLSLAKKEFITSCTIGVGFLTDSHTSKGMINASKLVRSLGADYIQFRPFHYDYTPVLDKIEECKKLENENFKILFKKDKYLQIENGVYQRQYNKCYALNFIGIIAANSKMYPCCHLKGIDKYEYGDLRKNSIQEILSSKRKKDVDKEIDFRDCPPLCKLDHYNKILYNITNQPTHVNFL</sequence>
<proteinExistence type="predicted"/>
<keyword evidence="4" id="KW-0411">Iron-sulfur</keyword>
<dbReference type="SFLD" id="SFLDG01067">
    <property type="entry name" value="SPASM/twitch_domain_containing"/>
    <property type="match status" value="1"/>
</dbReference>
<dbReference type="PANTHER" id="PTHR11228:SF7">
    <property type="entry name" value="PQQA PEPTIDE CYCLASE"/>
    <property type="match status" value="1"/>
</dbReference>
<dbReference type="SUPFAM" id="SSF102114">
    <property type="entry name" value="Radical SAM enzymes"/>
    <property type="match status" value="1"/>
</dbReference>
<feature type="domain" description="Radical SAM core" evidence="6">
    <location>
        <begin position="65"/>
        <end position="285"/>
    </location>
</feature>
<keyword evidence="2" id="KW-0479">Metal-binding</keyword>
<name>A0A660SNW1_UNCT6</name>
<evidence type="ECO:0000256" key="4">
    <source>
        <dbReference type="ARBA" id="ARBA00023014"/>
    </source>
</evidence>
<dbReference type="InterPro" id="IPR058240">
    <property type="entry name" value="rSAM_sf"/>
</dbReference>
<dbReference type="GO" id="GO:0003824">
    <property type="term" value="F:catalytic activity"/>
    <property type="evidence" value="ECO:0007669"/>
    <property type="project" value="InterPro"/>
</dbReference>
<evidence type="ECO:0000256" key="1">
    <source>
        <dbReference type="ARBA" id="ARBA00022691"/>
    </source>
</evidence>
<evidence type="ECO:0000313" key="8">
    <source>
        <dbReference type="Proteomes" id="UP000271125"/>
    </source>
</evidence>
<dbReference type="Gene3D" id="3.20.20.70">
    <property type="entry name" value="Aldolase class I"/>
    <property type="match status" value="1"/>
</dbReference>
<dbReference type="Proteomes" id="UP000271125">
    <property type="component" value="Unassembled WGS sequence"/>
</dbReference>
<gene>
    <name evidence="7" type="ORF">DRP43_02205</name>
</gene>
<dbReference type="PROSITE" id="PS51918">
    <property type="entry name" value="RADICAL_SAM"/>
    <property type="match status" value="1"/>
</dbReference>
<dbReference type="InterPro" id="IPR023885">
    <property type="entry name" value="4Fe4S-binding_SPASM_dom"/>
</dbReference>
<evidence type="ECO:0000313" key="7">
    <source>
        <dbReference type="EMBL" id="RKX71751.1"/>
    </source>
</evidence>
<dbReference type="AlphaFoldDB" id="A0A660SNW1"/>
<evidence type="ECO:0000256" key="2">
    <source>
        <dbReference type="ARBA" id="ARBA00022723"/>
    </source>
</evidence>
<dbReference type="InterPro" id="IPR050377">
    <property type="entry name" value="Radical_SAM_PqqE_MftC-like"/>
</dbReference>
<evidence type="ECO:0000259" key="6">
    <source>
        <dbReference type="PROSITE" id="PS51918"/>
    </source>
</evidence>
<dbReference type="GO" id="GO:0046872">
    <property type="term" value="F:metal ion binding"/>
    <property type="evidence" value="ECO:0007669"/>
    <property type="project" value="UniProtKB-KW"/>
</dbReference>
<feature type="region of interest" description="Disordered" evidence="5">
    <location>
        <begin position="1"/>
        <end position="20"/>
    </location>
</feature>
<dbReference type="CDD" id="cd01335">
    <property type="entry name" value="Radical_SAM"/>
    <property type="match status" value="1"/>
</dbReference>